<dbReference type="Proteomes" id="UP001550378">
    <property type="component" value="Unassembled WGS sequence"/>
</dbReference>
<comment type="caution">
    <text evidence="2">The sequence shown here is derived from an EMBL/GenBank/DDBJ whole genome shotgun (WGS) entry which is preliminary data.</text>
</comment>
<evidence type="ECO:0008006" key="4">
    <source>
        <dbReference type="Google" id="ProtNLM"/>
    </source>
</evidence>
<evidence type="ECO:0000313" key="3">
    <source>
        <dbReference type="Proteomes" id="UP001550378"/>
    </source>
</evidence>
<keyword evidence="3" id="KW-1185">Reference proteome</keyword>
<reference evidence="2 3" key="1">
    <citation type="submission" date="2024-06" db="EMBL/GenBank/DDBJ databases">
        <title>The Natural Products Discovery Center: Release of the First 8490 Sequenced Strains for Exploring Actinobacteria Biosynthetic Diversity.</title>
        <authorList>
            <person name="Kalkreuter E."/>
            <person name="Kautsar S.A."/>
            <person name="Yang D."/>
            <person name="Bader C.D."/>
            <person name="Teijaro C.N."/>
            <person name="Fluegel L."/>
            <person name="Davis C.M."/>
            <person name="Simpson J.R."/>
            <person name="Lauterbach L."/>
            <person name="Steele A.D."/>
            <person name="Gui C."/>
            <person name="Meng S."/>
            <person name="Li G."/>
            <person name="Viehrig K."/>
            <person name="Ye F."/>
            <person name="Su P."/>
            <person name="Kiefer A.F."/>
            <person name="Nichols A."/>
            <person name="Cepeda A.J."/>
            <person name="Yan W."/>
            <person name="Fan B."/>
            <person name="Jiang Y."/>
            <person name="Adhikari A."/>
            <person name="Zheng C.-J."/>
            <person name="Schuster L."/>
            <person name="Cowan T.M."/>
            <person name="Smanski M.J."/>
            <person name="Chevrette M.G."/>
            <person name="De Carvalho L.P.S."/>
            <person name="Shen B."/>
        </authorList>
    </citation>
    <scope>NUCLEOTIDE SEQUENCE [LARGE SCALE GENOMIC DNA]</scope>
    <source>
        <strain evidence="2 3">NPDC006337</strain>
    </source>
</reference>
<keyword evidence="1" id="KW-0472">Membrane</keyword>
<feature type="transmembrane region" description="Helical" evidence="1">
    <location>
        <begin position="6"/>
        <end position="30"/>
    </location>
</feature>
<gene>
    <name evidence="2" type="ORF">ABZ508_02660</name>
</gene>
<protein>
    <recommendedName>
        <fullName evidence="4">Integral membrane protein</fullName>
    </recommendedName>
</protein>
<feature type="transmembrane region" description="Helical" evidence="1">
    <location>
        <begin position="42"/>
        <end position="62"/>
    </location>
</feature>
<dbReference type="RefSeq" id="WP_359657445.1">
    <property type="nucleotide sequence ID" value="NZ_JBEXZP010000195.1"/>
</dbReference>
<evidence type="ECO:0000313" key="2">
    <source>
        <dbReference type="EMBL" id="MEU0706267.1"/>
    </source>
</evidence>
<dbReference type="EMBL" id="JBEXZR010000002">
    <property type="protein sequence ID" value="MEU0706267.1"/>
    <property type="molecule type" value="Genomic_DNA"/>
</dbReference>
<proteinExistence type="predicted"/>
<accession>A0ABV2VYB1</accession>
<keyword evidence="1" id="KW-1133">Transmembrane helix</keyword>
<evidence type="ECO:0000256" key="1">
    <source>
        <dbReference type="SAM" id="Phobius"/>
    </source>
</evidence>
<name>A0ABV2VYB1_9ACTN</name>
<sequence length="147" mass="14052">MTTLAAAGIFGGLGAGGLALAVVVFLILGVRGKGRVKLTASPATYVAFVAATAASAAGQMWANPQKVVGQGLMGLGVGQGAGGPFGDVQLGAVALLLLVVFLTMALTPAAGAVIGGIAGFVFPATGDGTIWAIPCGLAQAVLSMVGG</sequence>
<organism evidence="2 3">
    <name type="scientific">Streptomyces lavendulocolor</name>
    <dbReference type="NCBI Taxonomy" id="67316"/>
    <lineage>
        <taxon>Bacteria</taxon>
        <taxon>Bacillati</taxon>
        <taxon>Actinomycetota</taxon>
        <taxon>Actinomycetes</taxon>
        <taxon>Kitasatosporales</taxon>
        <taxon>Streptomycetaceae</taxon>
        <taxon>Streptomyces</taxon>
    </lineage>
</organism>
<feature type="transmembrane region" description="Helical" evidence="1">
    <location>
        <begin position="92"/>
        <end position="122"/>
    </location>
</feature>
<keyword evidence="1" id="KW-0812">Transmembrane</keyword>